<dbReference type="SUPFAM" id="SSF52172">
    <property type="entry name" value="CheY-like"/>
    <property type="match status" value="1"/>
</dbReference>
<organism evidence="16 17">
    <name type="scientific">candidate division TA06 bacterium</name>
    <dbReference type="NCBI Taxonomy" id="2250710"/>
    <lineage>
        <taxon>Bacteria</taxon>
        <taxon>Bacteria division TA06</taxon>
    </lineage>
</organism>
<keyword evidence="8" id="KW-0479">Metal-binding</keyword>
<evidence type="ECO:0000313" key="16">
    <source>
        <dbReference type="EMBL" id="RKX70608.1"/>
    </source>
</evidence>
<comment type="pathway">
    <text evidence="3">Carbohydrate biosynthesis; gluconeogenesis.</text>
</comment>
<dbReference type="InterPro" id="IPR013815">
    <property type="entry name" value="ATP_grasp_subdomain_1"/>
</dbReference>
<evidence type="ECO:0000256" key="5">
    <source>
        <dbReference type="ARBA" id="ARBA00011996"/>
    </source>
</evidence>
<feature type="domain" description="Pyruvate phosphate dikinase AMP/ATP-binding" evidence="15">
    <location>
        <begin position="437"/>
        <end position="816"/>
    </location>
</feature>
<dbReference type="InterPro" id="IPR002192">
    <property type="entry name" value="PPDK_AMP/ATP-bd"/>
</dbReference>
<evidence type="ECO:0000256" key="13">
    <source>
        <dbReference type="ARBA" id="ARBA00033470"/>
    </source>
</evidence>
<dbReference type="EC" id="2.7.9.2" evidence="5"/>
<comment type="catalytic activity">
    <reaction evidence="14">
        <text>pyruvate + ATP + H2O = phosphoenolpyruvate + AMP + phosphate + 2 H(+)</text>
        <dbReference type="Rhea" id="RHEA:11364"/>
        <dbReference type="ChEBI" id="CHEBI:15361"/>
        <dbReference type="ChEBI" id="CHEBI:15377"/>
        <dbReference type="ChEBI" id="CHEBI:15378"/>
        <dbReference type="ChEBI" id="CHEBI:30616"/>
        <dbReference type="ChEBI" id="CHEBI:43474"/>
        <dbReference type="ChEBI" id="CHEBI:58702"/>
        <dbReference type="ChEBI" id="CHEBI:456215"/>
        <dbReference type="EC" id="2.7.9.2"/>
    </reaction>
</comment>
<evidence type="ECO:0000256" key="10">
    <source>
        <dbReference type="ARBA" id="ARBA00022777"/>
    </source>
</evidence>
<comment type="similarity">
    <text evidence="4">Belongs to the PEP-utilizing enzyme family.</text>
</comment>
<dbReference type="EMBL" id="QNBD01000127">
    <property type="protein sequence ID" value="RKX70608.1"/>
    <property type="molecule type" value="Genomic_DNA"/>
</dbReference>
<evidence type="ECO:0000256" key="12">
    <source>
        <dbReference type="ARBA" id="ARBA00022842"/>
    </source>
</evidence>
<dbReference type="PANTHER" id="PTHR43030">
    <property type="entry name" value="PHOSPHOENOLPYRUVATE SYNTHASE"/>
    <property type="match status" value="1"/>
</dbReference>
<evidence type="ECO:0000256" key="2">
    <source>
        <dbReference type="ARBA" id="ARBA00002988"/>
    </source>
</evidence>
<dbReference type="Gene3D" id="3.40.50.2300">
    <property type="match status" value="1"/>
</dbReference>
<evidence type="ECO:0000313" key="17">
    <source>
        <dbReference type="Proteomes" id="UP000271125"/>
    </source>
</evidence>
<proteinExistence type="inferred from homology"/>
<evidence type="ECO:0000256" key="11">
    <source>
        <dbReference type="ARBA" id="ARBA00022840"/>
    </source>
</evidence>
<evidence type="ECO:0000256" key="6">
    <source>
        <dbReference type="ARBA" id="ARBA00021623"/>
    </source>
</evidence>
<evidence type="ECO:0000256" key="8">
    <source>
        <dbReference type="ARBA" id="ARBA00022723"/>
    </source>
</evidence>
<comment type="caution">
    <text evidence="16">The sequence shown here is derived from an EMBL/GenBank/DDBJ whole genome shotgun (WGS) entry which is preliminary data.</text>
</comment>
<keyword evidence="10" id="KW-0418">Kinase</keyword>
<evidence type="ECO:0000256" key="4">
    <source>
        <dbReference type="ARBA" id="ARBA00007837"/>
    </source>
</evidence>
<evidence type="ECO:0000256" key="7">
    <source>
        <dbReference type="ARBA" id="ARBA00022679"/>
    </source>
</evidence>
<gene>
    <name evidence="16" type="ORF">DRP43_03190</name>
</gene>
<protein>
    <recommendedName>
        <fullName evidence="6">Phosphoenolpyruvate synthase</fullName>
        <ecNumber evidence="5">2.7.9.2</ecNumber>
    </recommendedName>
    <alternativeName>
        <fullName evidence="13">Pyruvate, water dikinase</fullName>
    </alternativeName>
</protein>
<evidence type="ECO:0000256" key="3">
    <source>
        <dbReference type="ARBA" id="ARBA00004742"/>
    </source>
</evidence>
<dbReference type="GO" id="GO:0005524">
    <property type="term" value="F:ATP binding"/>
    <property type="evidence" value="ECO:0007669"/>
    <property type="project" value="UniProtKB-KW"/>
</dbReference>
<comment type="function">
    <text evidence="2">Catalyzes the phosphorylation of pyruvate to phosphoenolpyruvate.</text>
</comment>
<keyword evidence="11" id="KW-0067">ATP-binding</keyword>
<dbReference type="SUPFAM" id="SSF56059">
    <property type="entry name" value="Glutathione synthetase ATP-binding domain-like"/>
    <property type="match status" value="1"/>
</dbReference>
<dbReference type="Gene3D" id="3.30.1490.20">
    <property type="entry name" value="ATP-grasp fold, A domain"/>
    <property type="match status" value="1"/>
</dbReference>
<sequence>MDSRELNYYYRKFKFGENDLRSLMNYRVNKILEVSTFYDGFILEDDGQLSQQLINQFHKLYLSNIPEITNVPTGEEALSYIDKNEYDLIITMLRIGDISPYDLSRKINKKFPDVPIVLMLNDTSDTSSFDKNSDDMKCFTNVFQWNGDAKLSLAVVKYLEDKNNIENDIRNDLVKVVLLVEDNINAYSTILPYLYDKLIDFTQQSIRDEMHTKEKNLRTNIRPRVLMAHNLEDAVNLFDRFRDSIIGVITDTKFPNNGNMDKSAGIKLIEYIGGSKKDIPVLLMSSELDNRSYAENYSIPFMYKHPGMNFDILMQFIIDKFGFGDFVFKDKNSSIIERASNFSEFIKAIKTIPYNLLKYCINDRDYLSLWFISHDELYIAREINKSDFSDISVFNSKSSIIDWFEEKSFNKSKGRILDYEQNLLNKENIIIRLAEGSIGGKGRGVAFLNALFSTLELENAFPGIDIKIPKTSIIGTNEYDYFIKYNGLRDVENEKGDKDVKKRFLNGDFSAVLQQRLKEFIDQVKYPIAIRSSGLLEDSKSRPFAGIYHTYMLANNDKDDSVRLEQLMNAIKLVYASIFLKNSKNYIENINFTVKDEKMAVVIQEIVGKRHDKYFYPQFSGVAGSYNFYPTSYIKHNDGFVTIALGVGKYIVEGNKSFRFCPKYPKLDILPPEELYKVSQTSFYALKLDNCNFDLLVNDDVTLVELDIKEAEMHKTLDHIVSVWDVQNNRIVSGTSLNGPKIVNFADILKYNYFPLADIVQHILSIGKTAMGVPVEIEFAVELNDNLKRKPEFYILQIRPLAGSGKKISIDKQKLNMEELVVYTEESLGNGIIDNINDIIFINPETFDNTKTIEIKDELNGFNRIMKAQKRNYILIGPGRWGTRDRFIGIPVNWEDISNARVIVETELSNLSLDSSQGTHFFHNVVTMNIGYFTVLKSHNAFIDWEWLVKQKIVEKKSYITHIKVEKPFIVLMDGMNGVALIRR</sequence>
<keyword evidence="9" id="KW-0547">Nucleotide-binding</keyword>
<evidence type="ECO:0000256" key="9">
    <source>
        <dbReference type="ARBA" id="ARBA00022741"/>
    </source>
</evidence>
<evidence type="ECO:0000256" key="1">
    <source>
        <dbReference type="ARBA" id="ARBA00001946"/>
    </source>
</evidence>
<name>A0A660SIJ7_UNCT6</name>
<dbReference type="InterPro" id="IPR011006">
    <property type="entry name" value="CheY-like_superfamily"/>
</dbReference>
<comment type="cofactor">
    <cofactor evidence="1">
        <name>Mg(2+)</name>
        <dbReference type="ChEBI" id="CHEBI:18420"/>
    </cofactor>
</comment>
<dbReference type="AlphaFoldDB" id="A0A660SIJ7"/>
<dbReference type="Proteomes" id="UP000271125">
    <property type="component" value="Unassembled WGS sequence"/>
</dbReference>
<dbReference type="PANTHER" id="PTHR43030:SF1">
    <property type="entry name" value="PHOSPHOENOLPYRUVATE SYNTHASE"/>
    <property type="match status" value="1"/>
</dbReference>
<accession>A0A660SIJ7</accession>
<dbReference type="GO" id="GO:0046872">
    <property type="term" value="F:metal ion binding"/>
    <property type="evidence" value="ECO:0007669"/>
    <property type="project" value="UniProtKB-KW"/>
</dbReference>
<dbReference type="InterPro" id="IPR006319">
    <property type="entry name" value="PEP_synth"/>
</dbReference>
<evidence type="ECO:0000259" key="15">
    <source>
        <dbReference type="Pfam" id="PF01326"/>
    </source>
</evidence>
<reference evidence="16 17" key="1">
    <citation type="submission" date="2018-06" db="EMBL/GenBank/DDBJ databases">
        <title>Extensive metabolic versatility and redundancy in microbially diverse, dynamic hydrothermal sediments.</title>
        <authorList>
            <person name="Dombrowski N."/>
            <person name="Teske A."/>
            <person name="Baker B.J."/>
        </authorList>
    </citation>
    <scope>NUCLEOTIDE SEQUENCE [LARGE SCALE GENOMIC DNA]</scope>
    <source>
        <strain evidence="16">B10_G13</strain>
    </source>
</reference>
<dbReference type="Pfam" id="PF01326">
    <property type="entry name" value="PPDK_N"/>
    <property type="match status" value="1"/>
</dbReference>
<keyword evidence="12" id="KW-0460">Magnesium</keyword>
<evidence type="ECO:0000256" key="14">
    <source>
        <dbReference type="ARBA" id="ARBA00047700"/>
    </source>
</evidence>
<keyword evidence="7" id="KW-0808">Transferase</keyword>
<dbReference type="GO" id="GO:0008986">
    <property type="term" value="F:pyruvate, water dikinase activity"/>
    <property type="evidence" value="ECO:0007669"/>
    <property type="project" value="UniProtKB-EC"/>
</dbReference>